<keyword evidence="4" id="KW-0804">Transcription</keyword>
<gene>
    <name evidence="6" type="ordered locus">Fbal_2261</name>
</gene>
<dbReference type="HOGENOM" id="CLU_039613_6_1_6"/>
<keyword evidence="2" id="KW-0805">Transcription regulation</keyword>
<keyword evidence="3" id="KW-0238">DNA-binding</keyword>
<evidence type="ECO:0000256" key="2">
    <source>
        <dbReference type="ARBA" id="ARBA00023015"/>
    </source>
</evidence>
<dbReference type="Gene3D" id="3.40.190.290">
    <property type="match status" value="1"/>
</dbReference>
<reference evidence="6 7" key="1">
    <citation type="journal article" date="2010" name="Stand. Genomic Sci.">
        <title>Complete genome sequence of Ferrimonas balearica type strain (PAT).</title>
        <authorList>
            <person name="Nolan M."/>
            <person name="Sikorski J."/>
            <person name="Davenport K."/>
            <person name="Lucas S."/>
            <person name="Glavina Del Rio T."/>
            <person name="Tice H."/>
            <person name="Cheng J."/>
            <person name="Goodwin L."/>
            <person name="Pitluck S."/>
            <person name="Liolios K."/>
            <person name="Ivanova N."/>
            <person name="Mavromatis K."/>
            <person name="Ovchinnikova G."/>
            <person name="Pati A."/>
            <person name="Chen A."/>
            <person name="Palaniappan K."/>
            <person name="Land M."/>
            <person name="Hauser L."/>
            <person name="Chang Y."/>
            <person name="Jeffries C."/>
            <person name="Tapia R."/>
            <person name="Brettin T."/>
            <person name="Detter J."/>
            <person name="Han C."/>
            <person name="Yasawong M."/>
            <person name="Rohde M."/>
            <person name="Tindall B."/>
            <person name="Goker M."/>
            <person name="Woyke T."/>
            <person name="Bristow J."/>
            <person name="Eisen J."/>
            <person name="Markowitz V."/>
            <person name="Hugenholtz P."/>
            <person name="Kyrpides N."/>
            <person name="Klenk H."/>
            <person name="Lapidus A."/>
        </authorList>
    </citation>
    <scope>NUCLEOTIDE SEQUENCE [LARGE SCALE GENOMIC DNA]</scope>
    <source>
        <strain evidence="7">DSM 9799 / CCM 4581 / KCTC 23876 / PAT</strain>
    </source>
</reference>
<accession>E1SWI2</accession>
<evidence type="ECO:0000256" key="1">
    <source>
        <dbReference type="ARBA" id="ARBA00009437"/>
    </source>
</evidence>
<dbReference type="GO" id="GO:0000976">
    <property type="term" value="F:transcription cis-regulatory region binding"/>
    <property type="evidence" value="ECO:0007669"/>
    <property type="project" value="TreeGrafter"/>
</dbReference>
<comment type="similarity">
    <text evidence="1">Belongs to the LysR transcriptional regulatory family.</text>
</comment>
<dbReference type="Proteomes" id="UP000006683">
    <property type="component" value="Chromosome"/>
</dbReference>
<dbReference type="PROSITE" id="PS50931">
    <property type="entry name" value="HTH_LYSR"/>
    <property type="match status" value="1"/>
</dbReference>
<dbReference type="PANTHER" id="PTHR30126">
    <property type="entry name" value="HTH-TYPE TRANSCRIPTIONAL REGULATOR"/>
    <property type="match status" value="1"/>
</dbReference>
<dbReference type="Pfam" id="PF03466">
    <property type="entry name" value="LysR_substrate"/>
    <property type="match status" value="1"/>
</dbReference>
<dbReference type="FunFam" id="1.10.10.10:FF:000001">
    <property type="entry name" value="LysR family transcriptional regulator"/>
    <property type="match status" value="1"/>
</dbReference>
<evidence type="ECO:0000259" key="5">
    <source>
        <dbReference type="PROSITE" id="PS50931"/>
    </source>
</evidence>
<evidence type="ECO:0000256" key="3">
    <source>
        <dbReference type="ARBA" id="ARBA00023125"/>
    </source>
</evidence>
<dbReference type="InterPro" id="IPR036388">
    <property type="entry name" value="WH-like_DNA-bd_sf"/>
</dbReference>
<dbReference type="GO" id="GO:0003700">
    <property type="term" value="F:DNA-binding transcription factor activity"/>
    <property type="evidence" value="ECO:0007669"/>
    <property type="project" value="InterPro"/>
</dbReference>
<sequence>MRITLKQLAVFKAICDNRQLSKAARQLHLSVPAVSMNLKELESSLEAKLLERTPHGLVLTDAGNLALQQANTILKQTQHLEQMFKEQAKGLGGSLSIGANKTSGNYVLSRKLPRFKALYPSVSTRLKIDSSALVEEMVHRNELDMAFIGQKPKDKNIHYQRWRNDRLCVVAAPGHKLAHRPATPADLTAATWILDEEDSATRIESLNLLKELGVTVQDEIIMNTMGAIKRAVGTGLGLSILPMLAVDAELERGDLKEVQTGATIPDRDIYVIYKETQRTPLMERFLDCCGLPVSE</sequence>
<keyword evidence="7" id="KW-1185">Reference proteome</keyword>
<dbReference type="OrthoDB" id="9808620at2"/>
<dbReference type="InterPro" id="IPR000847">
    <property type="entry name" value="LysR_HTH_N"/>
</dbReference>
<dbReference type="SUPFAM" id="SSF53850">
    <property type="entry name" value="Periplasmic binding protein-like II"/>
    <property type="match status" value="1"/>
</dbReference>
<dbReference type="eggNOG" id="COG0583">
    <property type="taxonomic scope" value="Bacteria"/>
</dbReference>
<dbReference type="PANTHER" id="PTHR30126:SF94">
    <property type="entry name" value="LYSR FAMILY TRANSCRIPTIONAL REGULATOR"/>
    <property type="match status" value="1"/>
</dbReference>
<evidence type="ECO:0000313" key="6">
    <source>
        <dbReference type="EMBL" id="ADN76464.1"/>
    </source>
</evidence>
<dbReference type="STRING" id="550540.Fbal_2261"/>
<evidence type="ECO:0000256" key="4">
    <source>
        <dbReference type="ARBA" id="ARBA00023163"/>
    </source>
</evidence>
<dbReference type="Pfam" id="PF00126">
    <property type="entry name" value="HTH_1"/>
    <property type="match status" value="1"/>
</dbReference>
<organism evidence="6 7">
    <name type="scientific">Ferrimonas balearica (strain DSM 9799 / CCM 4581 / KCTC 23876 / PAT)</name>
    <dbReference type="NCBI Taxonomy" id="550540"/>
    <lineage>
        <taxon>Bacteria</taxon>
        <taxon>Pseudomonadati</taxon>
        <taxon>Pseudomonadota</taxon>
        <taxon>Gammaproteobacteria</taxon>
        <taxon>Alteromonadales</taxon>
        <taxon>Ferrimonadaceae</taxon>
        <taxon>Ferrimonas</taxon>
    </lineage>
</organism>
<dbReference type="InterPro" id="IPR036390">
    <property type="entry name" value="WH_DNA-bd_sf"/>
</dbReference>
<evidence type="ECO:0000313" key="7">
    <source>
        <dbReference type="Proteomes" id="UP000006683"/>
    </source>
</evidence>
<dbReference type="AlphaFoldDB" id="E1SWI2"/>
<dbReference type="Gene3D" id="1.10.10.10">
    <property type="entry name" value="Winged helix-like DNA-binding domain superfamily/Winged helix DNA-binding domain"/>
    <property type="match status" value="1"/>
</dbReference>
<protein>
    <submittedName>
        <fullName evidence="6">Transcriptional regulator, LysR family</fullName>
    </submittedName>
</protein>
<dbReference type="SUPFAM" id="SSF46785">
    <property type="entry name" value="Winged helix' DNA-binding domain"/>
    <property type="match status" value="1"/>
</dbReference>
<dbReference type="InterPro" id="IPR005119">
    <property type="entry name" value="LysR_subst-bd"/>
</dbReference>
<proteinExistence type="inferred from homology"/>
<name>E1SWI2_FERBD</name>
<dbReference type="EMBL" id="CP002209">
    <property type="protein sequence ID" value="ADN76464.1"/>
    <property type="molecule type" value="Genomic_DNA"/>
</dbReference>
<dbReference type="GeneID" id="67182466"/>
<dbReference type="KEGG" id="fbl:Fbal_2261"/>
<dbReference type="RefSeq" id="WP_013345770.1">
    <property type="nucleotide sequence ID" value="NC_014541.1"/>
</dbReference>
<feature type="domain" description="HTH lysR-type" evidence="5">
    <location>
        <begin position="3"/>
        <end position="60"/>
    </location>
</feature>